<evidence type="ECO:0000313" key="6">
    <source>
        <dbReference type="Proteomes" id="UP000662814"/>
    </source>
</evidence>
<feature type="region of interest" description="Disordered" evidence="2">
    <location>
        <begin position="334"/>
        <end position="383"/>
    </location>
</feature>
<sequence length="383" mass="40451">MDHDNSRREQTTRGRGRRRSILIACAGVAIVAIVITIGIAVGRLQNNLTAVELHDPSSQTAEDSSTPASPLNILMLGSDGREAGYGAYGEDDGTMRSDAMVLVHIGSENGYVDAVQIPRDTVLQLPPCDDSGRGTFAGGYGMINGALNHGETCSVSAVEELTGVAIDHVVAMNFDGFADIVDALGGVQVCLPEALRDRRADLDLPAGEQMVSGSEALALARTRHAVGDGSDVARMGHQQMVMSAIVQRATSNDVLVRPDRLYSFLDAVTSSITVDTGLESLTQLAALAQRLSQVETDNITFVTMPWEAAPSDRNRVVPTPAAHAMFEALADDTRLATASGDQPPSDADSSHDQNPNADDADDTQDSDPSTHSRSADAPLCEDQ</sequence>
<dbReference type="Gene3D" id="3.40.630.190">
    <property type="entry name" value="LCP protein"/>
    <property type="match status" value="1"/>
</dbReference>
<organism evidence="5 6">
    <name type="scientific">Paramicrobacterium chengjingii</name>
    <dbReference type="NCBI Taxonomy" id="2769067"/>
    <lineage>
        <taxon>Bacteria</taxon>
        <taxon>Bacillati</taxon>
        <taxon>Actinomycetota</taxon>
        <taxon>Actinomycetes</taxon>
        <taxon>Micrococcales</taxon>
        <taxon>Microbacteriaceae</taxon>
        <taxon>Paramicrobacterium</taxon>
    </lineage>
</organism>
<keyword evidence="3" id="KW-1133">Transmembrane helix</keyword>
<evidence type="ECO:0000256" key="2">
    <source>
        <dbReference type="SAM" id="MobiDB-lite"/>
    </source>
</evidence>
<name>A0ABX6YHU7_9MICO</name>
<protein>
    <submittedName>
        <fullName evidence="5">LCP family protein</fullName>
    </submittedName>
</protein>
<feature type="domain" description="Cell envelope-related transcriptional attenuator" evidence="4">
    <location>
        <begin position="96"/>
        <end position="250"/>
    </location>
</feature>
<dbReference type="InterPro" id="IPR050922">
    <property type="entry name" value="LytR/CpsA/Psr_CW_biosynth"/>
</dbReference>
<dbReference type="InterPro" id="IPR004474">
    <property type="entry name" value="LytR_CpsA_psr"/>
</dbReference>
<reference evidence="5 6" key="1">
    <citation type="submission" date="2020-12" db="EMBL/GenBank/DDBJ databases">
        <title>Microbacterium sp. HY060.</title>
        <authorList>
            <person name="Zhou J."/>
        </authorList>
    </citation>
    <scope>NUCLEOTIDE SEQUENCE [LARGE SCALE GENOMIC DNA]</scope>
    <source>
        <strain evidence="5 6">HY60</strain>
    </source>
</reference>
<comment type="similarity">
    <text evidence="1">Belongs to the LytR/CpsA/Psr (LCP) family.</text>
</comment>
<dbReference type="EMBL" id="CP061169">
    <property type="protein sequence ID" value="QPZ38369.1"/>
    <property type="molecule type" value="Genomic_DNA"/>
</dbReference>
<dbReference type="Pfam" id="PF03816">
    <property type="entry name" value="LytR_cpsA_psr"/>
    <property type="match status" value="1"/>
</dbReference>
<keyword evidence="6" id="KW-1185">Reference proteome</keyword>
<proteinExistence type="inferred from homology"/>
<evidence type="ECO:0000256" key="1">
    <source>
        <dbReference type="ARBA" id="ARBA00006068"/>
    </source>
</evidence>
<keyword evidence="3" id="KW-0812">Transmembrane</keyword>
<evidence type="ECO:0000256" key="3">
    <source>
        <dbReference type="SAM" id="Phobius"/>
    </source>
</evidence>
<dbReference type="Proteomes" id="UP000662814">
    <property type="component" value="Chromosome"/>
</dbReference>
<dbReference type="RefSeq" id="WP_166986678.1">
    <property type="nucleotide sequence ID" value="NZ_CP061169.1"/>
</dbReference>
<feature type="transmembrane region" description="Helical" evidence="3">
    <location>
        <begin position="21"/>
        <end position="41"/>
    </location>
</feature>
<dbReference type="NCBIfam" id="TIGR00350">
    <property type="entry name" value="lytR_cpsA_psr"/>
    <property type="match status" value="1"/>
</dbReference>
<gene>
    <name evidence="5" type="ORF">HCR76_16545</name>
</gene>
<dbReference type="PANTHER" id="PTHR33392">
    <property type="entry name" value="POLYISOPRENYL-TEICHOIC ACID--PEPTIDOGLYCAN TEICHOIC ACID TRANSFERASE TAGU"/>
    <property type="match status" value="1"/>
</dbReference>
<evidence type="ECO:0000259" key="4">
    <source>
        <dbReference type="Pfam" id="PF03816"/>
    </source>
</evidence>
<accession>A0ABX6YHU7</accession>
<keyword evidence="3" id="KW-0472">Membrane</keyword>
<dbReference type="PANTHER" id="PTHR33392:SF6">
    <property type="entry name" value="POLYISOPRENYL-TEICHOIC ACID--PEPTIDOGLYCAN TEICHOIC ACID TRANSFERASE TAGU"/>
    <property type="match status" value="1"/>
</dbReference>
<evidence type="ECO:0000313" key="5">
    <source>
        <dbReference type="EMBL" id="QPZ38369.1"/>
    </source>
</evidence>